<dbReference type="PANTHER" id="PTHR10491">
    <property type="entry name" value="DTDP-4-DEHYDRORHAMNOSE REDUCTASE"/>
    <property type="match status" value="1"/>
</dbReference>
<evidence type="ECO:0000256" key="2">
    <source>
        <dbReference type="RuleBase" id="RU364082"/>
    </source>
</evidence>
<feature type="domain" description="RmlD-like substrate binding" evidence="3">
    <location>
        <begin position="4"/>
        <end position="289"/>
    </location>
</feature>
<evidence type="ECO:0000313" key="5">
    <source>
        <dbReference type="Proteomes" id="UP000437131"/>
    </source>
</evidence>
<evidence type="ECO:0000313" key="4">
    <source>
        <dbReference type="EMBL" id="MTF40728.1"/>
    </source>
</evidence>
<dbReference type="Proteomes" id="UP000437131">
    <property type="component" value="Unassembled WGS sequence"/>
</dbReference>
<evidence type="ECO:0000256" key="1">
    <source>
        <dbReference type="ARBA" id="ARBA00010944"/>
    </source>
</evidence>
<comment type="similarity">
    <text evidence="1 2">Belongs to the dTDP-4-dehydrorhamnose reductase family.</text>
</comment>
<reference evidence="4 5" key="1">
    <citation type="submission" date="2019-11" db="EMBL/GenBank/DDBJ databases">
        <title>Isolation of a new High Light Tolerant Cyanobacteria.</title>
        <authorList>
            <person name="Dobson Z."/>
            <person name="Vaughn N."/>
            <person name="Vaughn M."/>
            <person name="Fromme P."/>
            <person name="Mazor Y."/>
        </authorList>
    </citation>
    <scope>NUCLEOTIDE SEQUENCE [LARGE SCALE GENOMIC DNA]</scope>
    <source>
        <strain evidence="4 5">0216</strain>
    </source>
</reference>
<dbReference type="EMBL" id="WMIA01000045">
    <property type="protein sequence ID" value="MTF40728.1"/>
    <property type="molecule type" value="Genomic_DNA"/>
</dbReference>
<accession>A0A844H0H4</accession>
<dbReference type="RefSeq" id="WP_155084772.1">
    <property type="nucleotide sequence ID" value="NZ_WMIA01000045.1"/>
</dbReference>
<dbReference type="NCBIfam" id="TIGR01214">
    <property type="entry name" value="rmlD"/>
    <property type="match status" value="1"/>
</dbReference>
<dbReference type="AlphaFoldDB" id="A0A844H0H4"/>
<dbReference type="CDD" id="cd05254">
    <property type="entry name" value="dTDP_HR_like_SDR_e"/>
    <property type="match status" value="1"/>
</dbReference>
<sequence length="290" mass="33101">MTTKILLFGSNGQVGTELSTHLSEIGDLTLINRSIVDLTSEKDIRNCIRDCKPQFIVNAAAYTAVDKAESETQLAQQINAIAPQIIAEESNKINAQFIHISTDYVFDGKSNTPYLESDNTNPLGVYGKTKLQGEENIKENSDNYIILRTAWVYGKYGKGNFLKTMLRVGEERDILKVVIDQIGCPTYAEDIAIIIKKIIEQNKGEKYRQDIYHFTNLGVCSWYDFAVNIFRQARKLNYPLKVKEIIPISTAEYPTPAQRPAYSVLNTRKIRNDYNINGDYWLESLERYFQ</sequence>
<comment type="function">
    <text evidence="2">Catalyzes the reduction of dTDP-6-deoxy-L-lyxo-4-hexulose to yield dTDP-L-rhamnose.</text>
</comment>
<comment type="caution">
    <text evidence="4">The sequence shown here is derived from an EMBL/GenBank/DDBJ whole genome shotgun (WGS) entry which is preliminary data.</text>
</comment>
<dbReference type="SUPFAM" id="SSF51735">
    <property type="entry name" value="NAD(P)-binding Rossmann-fold domains"/>
    <property type="match status" value="1"/>
</dbReference>
<dbReference type="GO" id="GO:0008831">
    <property type="term" value="F:dTDP-4-dehydrorhamnose reductase activity"/>
    <property type="evidence" value="ECO:0007669"/>
    <property type="project" value="UniProtKB-EC"/>
</dbReference>
<dbReference type="InterPro" id="IPR005913">
    <property type="entry name" value="dTDP_dehydrorham_reduct"/>
</dbReference>
<gene>
    <name evidence="4" type="primary">rfbD</name>
    <name evidence="4" type="ORF">GGC33_17620</name>
</gene>
<dbReference type="Gene3D" id="3.90.25.10">
    <property type="entry name" value="UDP-galactose 4-epimerase, domain 1"/>
    <property type="match status" value="1"/>
</dbReference>
<proteinExistence type="inferred from homology"/>
<evidence type="ECO:0000259" key="3">
    <source>
        <dbReference type="Pfam" id="PF04321"/>
    </source>
</evidence>
<dbReference type="GO" id="GO:0019305">
    <property type="term" value="P:dTDP-rhamnose biosynthetic process"/>
    <property type="evidence" value="ECO:0007669"/>
    <property type="project" value="UniProtKB-UniPathway"/>
</dbReference>
<dbReference type="InterPro" id="IPR029903">
    <property type="entry name" value="RmlD-like-bd"/>
</dbReference>
<dbReference type="Pfam" id="PF04321">
    <property type="entry name" value="RmlD_sub_bind"/>
    <property type="match status" value="1"/>
</dbReference>
<keyword evidence="2 4" id="KW-0560">Oxidoreductase</keyword>
<dbReference type="InterPro" id="IPR036291">
    <property type="entry name" value="NAD(P)-bd_dom_sf"/>
</dbReference>
<organism evidence="4 5">
    <name type="scientific">Cyanobacterium aponinum 0216</name>
    <dbReference type="NCBI Taxonomy" id="2676140"/>
    <lineage>
        <taxon>Bacteria</taxon>
        <taxon>Bacillati</taxon>
        <taxon>Cyanobacteriota</taxon>
        <taxon>Cyanophyceae</taxon>
        <taxon>Oscillatoriophycideae</taxon>
        <taxon>Chroococcales</taxon>
        <taxon>Geminocystaceae</taxon>
        <taxon>Cyanobacterium</taxon>
    </lineage>
</organism>
<name>A0A844H0H4_9CHRO</name>
<keyword evidence="2" id="KW-0521">NADP</keyword>
<dbReference type="PANTHER" id="PTHR10491:SF4">
    <property type="entry name" value="METHIONINE ADENOSYLTRANSFERASE 2 SUBUNIT BETA"/>
    <property type="match status" value="1"/>
</dbReference>
<dbReference type="GO" id="GO:0005829">
    <property type="term" value="C:cytosol"/>
    <property type="evidence" value="ECO:0007669"/>
    <property type="project" value="TreeGrafter"/>
</dbReference>
<dbReference type="Gene3D" id="3.40.50.720">
    <property type="entry name" value="NAD(P)-binding Rossmann-like Domain"/>
    <property type="match status" value="1"/>
</dbReference>
<protein>
    <recommendedName>
        <fullName evidence="2">dTDP-4-dehydrorhamnose reductase</fullName>
        <ecNumber evidence="2">1.1.1.133</ecNumber>
    </recommendedName>
</protein>
<comment type="pathway">
    <text evidence="2">Carbohydrate biosynthesis; dTDP-L-rhamnose biosynthesis.</text>
</comment>
<dbReference type="UniPathway" id="UPA00124"/>
<dbReference type="EC" id="1.1.1.133" evidence="2"/>